<gene>
    <name evidence="9" type="ORF">L798_04208</name>
</gene>
<dbReference type="AlphaFoldDB" id="A0A067RBL5"/>
<dbReference type="SMART" id="SM00239">
    <property type="entry name" value="C2"/>
    <property type="match status" value="1"/>
</dbReference>
<dbReference type="InterPro" id="IPR001192">
    <property type="entry name" value="PI-PLC_fam"/>
</dbReference>
<dbReference type="FunFam" id="1.10.238.10:FF:000005">
    <property type="entry name" value="Phosphoinositide phospholipase C"/>
    <property type="match status" value="1"/>
</dbReference>
<dbReference type="PROSITE" id="PS50007">
    <property type="entry name" value="PIPLC_X_DOMAIN"/>
    <property type="match status" value="1"/>
</dbReference>
<keyword evidence="3" id="KW-0807">Transducer</keyword>
<dbReference type="PRINTS" id="PR00390">
    <property type="entry name" value="PHPHLIPASEC"/>
</dbReference>
<dbReference type="Gene3D" id="1.10.238.10">
    <property type="entry name" value="EF-hand"/>
    <property type="match status" value="1"/>
</dbReference>
<dbReference type="InterPro" id="IPR035892">
    <property type="entry name" value="C2_domain_sf"/>
</dbReference>
<dbReference type="InterPro" id="IPR001711">
    <property type="entry name" value="PLipase_C_Pinositol-sp_Y"/>
</dbReference>
<dbReference type="Pfam" id="PF00388">
    <property type="entry name" value="PI-PLC-X"/>
    <property type="match status" value="1"/>
</dbReference>
<dbReference type="SMART" id="SM00148">
    <property type="entry name" value="PLCXc"/>
    <property type="match status" value="1"/>
</dbReference>
<evidence type="ECO:0000256" key="2">
    <source>
        <dbReference type="ARBA" id="ARBA00022490"/>
    </source>
</evidence>
<dbReference type="InterPro" id="IPR011993">
    <property type="entry name" value="PH-like_dom_sf"/>
</dbReference>
<dbReference type="PROSITE" id="PS50004">
    <property type="entry name" value="C2"/>
    <property type="match status" value="1"/>
</dbReference>
<dbReference type="InParanoid" id="A0A067RBL5"/>
<keyword evidence="2" id="KW-0963">Cytoplasm</keyword>
<dbReference type="Gene3D" id="3.20.20.190">
    <property type="entry name" value="Phosphatidylinositol (PI) phosphodiesterase"/>
    <property type="match status" value="1"/>
</dbReference>
<dbReference type="InterPro" id="IPR017946">
    <property type="entry name" value="PLC-like_Pdiesterase_TIM-brl"/>
</dbReference>
<dbReference type="SUPFAM" id="SSF51695">
    <property type="entry name" value="PLC-like phosphodiesterases"/>
    <property type="match status" value="1"/>
</dbReference>
<evidence type="ECO:0000256" key="1">
    <source>
        <dbReference type="ARBA" id="ARBA00004496"/>
    </source>
</evidence>
<dbReference type="eggNOG" id="KOG0169">
    <property type="taxonomic scope" value="Eukaryota"/>
</dbReference>
<feature type="region of interest" description="Disordered" evidence="5">
    <location>
        <begin position="969"/>
        <end position="1016"/>
    </location>
</feature>
<feature type="domain" description="PI-PLC Y-box" evidence="8">
    <location>
        <begin position="476"/>
        <end position="581"/>
    </location>
</feature>
<dbReference type="PROSITE" id="PS50003">
    <property type="entry name" value="PH_DOMAIN"/>
    <property type="match status" value="1"/>
</dbReference>
<evidence type="ECO:0000259" key="6">
    <source>
        <dbReference type="PROSITE" id="PS50003"/>
    </source>
</evidence>
<evidence type="ECO:0000259" key="7">
    <source>
        <dbReference type="PROSITE" id="PS50004"/>
    </source>
</evidence>
<dbReference type="CDD" id="cd00275">
    <property type="entry name" value="C2_PLC_like"/>
    <property type="match status" value="1"/>
</dbReference>
<dbReference type="Pfam" id="PF00387">
    <property type="entry name" value="PI-PLC-Y"/>
    <property type="match status" value="1"/>
</dbReference>
<dbReference type="CDD" id="cd13364">
    <property type="entry name" value="PH_PLC_eta"/>
    <property type="match status" value="1"/>
</dbReference>
<dbReference type="Pfam" id="PF00168">
    <property type="entry name" value="C2"/>
    <property type="match status" value="1"/>
</dbReference>
<dbReference type="PANTHER" id="PTHR10336">
    <property type="entry name" value="PHOSPHOINOSITIDE-SPECIFIC PHOSPHOLIPASE C FAMILY PROTEIN"/>
    <property type="match status" value="1"/>
</dbReference>
<feature type="compositionally biased region" description="Polar residues" evidence="5">
    <location>
        <begin position="993"/>
        <end position="1004"/>
    </location>
</feature>
<dbReference type="SMART" id="SM00233">
    <property type="entry name" value="PH"/>
    <property type="match status" value="1"/>
</dbReference>
<reference evidence="9 10" key="1">
    <citation type="journal article" date="2014" name="Nat. Commun.">
        <title>Molecular traces of alternative social organization in a termite genome.</title>
        <authorList>
            <person name="Terrapon N."/>
            <person name="Li C."/>
            <person name="Robertson H.M."/>
            <person name="Ji L."/>
            <person name="Meng X."/>
            <person name="Booth W."/>
            <person name="Chen Z."/>
            <person name="Childers C.P."/>
            <person name="Glastad K.M."/>
            <person name="Gokhale K."/>
            <person name="Gowin J."/>
            <person name="Gronenberg W."/>
            <person name="Hermansen R.A."/>
            <person name="Hu H."/>
            <person name="Hunt B.G."/>
            <person name="Huylmans A.K."/>
            <person name="Khalil S.M."/>
            <person name="Mitchell R.D."/>
            <person name="Munoz-Torres M.C."/>
            <person name="Mustard J.A."/>
            <person name="Pan H."/>
            <person name="Reese J.T."/>
            <person name="Scharf M.E."/>
            <person name="Sun F."/>
            <person name="Vogel H."/>
            <person name="Xiao J."/>
            <person name="Yang W."/>
            <person name="Yang Z."/>
            <person name="Yang Z."/>
            <person name="Zhou J."/>
            <person name="Zhu J."/>
            <person name="Brent C.S."/>
            <person name="Elsik C.G."/>
            <person name="Goodisman M.A."/>
            <person name="Liberles D.A."/>
            <person name="Roe R.M."/>
            <person name="Vargo E.L."/>
            <person name="Vilcinskas A."/>
            <person name="Wang J."/>
            <person name="Bornberg-Bauer E."/>
            <person name="Korb J."/>
            <person name="Zhang G."/>
            <person name="Liebig J."/>
        </authorList>
    </citation>
    <scope>NUCLEOTIDE SEQUENCE [LARGE SCALE GENOMIC DNA]</scope>
    <source>
        <tissue evidence="9">Whole organism</tissue>
    </source>
</reference>
<dbReference type="InterPro" id="IPR000008">
    <property type="entry name" value="C2_dom"/>
</dbReference>
<keyword evidence="4" id="KW-0378">Hydrolase</keyword>
<accession>A0A067RBL5</accession>
<dbReference type="InterPro" id="IPR000909">
    <property type="entry name" value="PLipase_C_PInositol-sp_X_dom"/>
</dbReference>
<evidence type="ECO:0000256" key="4">
    <source>
        <dbReference type="RuleBase" id="RU361133"/>
    </source>
</evidence>
<protein>
    <recommendedName>
        <fullName evidence="4">Phosphoinositide phospholipase C</fullName>
        <ecNumber evidence="4">3.1.4.11</ecNumber>
    </recommendedName>
</protein>
<keyword evidence="4" id="KW-0443">Lipid metabolism</keyword>
<dbReference type="PROSITE" id="PS50008">
    <property type="entry name" value="PIPLC_Y_DOMAIN"/>
    <property type="match status" value="1"/>
</dbReference>
<dbReference type="GO" id="GO:0048015">
    <property type="term" value="P:phosphatidylinositol-mediated signaling"/>
    <property type="evidence" value="ECO:0007669"/>
    <property type="project" value="TreeGrafter"/>
</dbReference>
<dbReference type="InterPro" id="IPR001849">
    <property type="entry name" value="PH_domain"/>
</dbReference>
<dbReference type="Gene3D" id="2.60.40.150">
    <property type="entry name" value="C2 domain"/>
    <property type="match status" value="1"/>
</dbReference>
<sequence length="1016" mass="115273">MITGSSLIKVKQNSKQYHRFFTLSEDLNAIRWTPTSKKSSKAVVPIDSIKEIRVGKSTEVLRTRELSSGHTEECAFSIIYGDDFESLDLVASTPEEANIWVTGLNALIGAHISPNGLEQKEALRERWLREMFEQAATDESGCMDEKTAISLIQKLSCSGHVTTVRIKQKLAEVHQMKNDGRRRTIDSKEFIDMFKEIATRPEVYFLLIRIANKDYLSVEDLQLFLEGEQGMSDLTQEKCMEIINLYEPTTEARVNGQLLIDGFTKYLLSEECDIFEPLHRKVCQNMRHPFTHYFISSSHNTYLLEDQLNGPSSVEGYIRALGNGCRCIKVDCVDGPEEPLVYSYNTLTSKISFRHCIEVIKQFAFMHSQYPLFLHLENHCSVEQQHTVARILKSTLNKLLYIHHEGSSCDVTQMSPHELRWKIILMGKKLPLDWEDEEGEVTDEDEGSESSKKKEKPRRILLCKELSDLISLVRCHFVNFLTSREIQTPREMNSINESAGSELAHSSAEDFTDHNKAFLTRIFPKGNRVDSSNYNPQIFWNCGCQFVALNFQTPGQMMDLYDAKFRQNGGCGYVLKPTVMREQASCFSTNSRDLLPGFVPQFLHLKIISGQHLPRPRGSTAKGNVIDPYVVIQLHGIPSDCTERKTKTVSNEGNCPIYDESFEFQVMLPEVLLLRFVVLDDEYIGDDFIGQYTTPFDCLQTGYRHIRLLSNTGEPLENSTLFVHVAITNKTGGEKCIKKKYKPEKVQSELHMVGIRQVDDILRETSQTLEAALKIRQNADAAMEDLRAECGLGDTANMIQCLRVLLQRLSASPHVNSMTIHDEHGLPMLKVDAPNMPPHLHRATTTFERVIIELGNVGDNADRFVDKMNAHLSALLEMHEELPSISNIKSKKYNRIQDNYMWNLRILRGQLDLLESCRKDCWQALAQVQSTAATVDNYNSKDRSPSIMRNQRKLNFFYKRQSIDTGAVAGGMGAGQSPTSPIPVDIKPKSILKKSNSNVEQESMVQAKPLSPTSND</sequence>
<comment type="subcellular location">
    <subcellularLocation>
        <location evidence="1">Cytoplasm</location>
    </subcellularLocation>
</comment>
<dbReference type="SUPFAM" id="SSF47473">
    <property type="entry name" value="EF-hand"/>
    <property type="match status" value="1"/>
</dbReference>
<dbReference type="InterPro" id="IPR011992">
    <property type="entry name" value="EF-hand-dom_pair"/>
</dbReference>
<dbReference type="SUPFAM" id="SSF49562">
    <property type="entry name" value="C2 domain (Calcium/lipid-binding domain, CaLB)"/>
    <property type="match status" value="1"/>
</dbReference>
<organism evidence="9 10">
    <name type="scientific">Zootermopsis nevadensis</name>
    <name type="common">Dampwood termite</name>
    <dbReference type="NCBI Taxonomy" id="136037"/>
    <lineage>
        <taxon>Eukaryota</taxon>
        <taxon>Metazoa</taxon>
        <taxon>Ecdysozoa</taxon>
        <taxon>Arthropoda</taxon>
        <taxon>Hexapoda</taxon>
        <taxon>Insecta</taxon>
        <taxon>Pterygota</taxon>
        <taxon>Neoptera</taxon>
        <taxon>Polyneoptera</taxon>
        <taxon>Dictyoptera</taxon>
        <taxon>Blattodea</taxon>
        <taxon>Blattoidea</taxon>
        <taxon>Termitoidae</taxon>
        <taxon>Termopsidae</taxon>
        <taxon>Zootermopsis</taxon>
    </lineage>
</organism>
<dbReference type="OMA" id="MRTSWIS"/>
<dbReference type="GO" id="GO:0051209">
    <property type="term" value="P:release of sequestered calcium ion into cytosol"/>
    <property type="evidence" value="ECO:0007669"/>
    <property type="project" value="TreeGrafter"/>
</dbReference>
<dbReference type="GO" id="GO:0005737">
    <property type="term" value="C:cytoplasm"/>
    <property type="evidence" value="ECO:0007669"/>
    <property type="project" value="UniProtKB-SubCell"/>
</dbReference>
<dbReference type="Gene3D" id="2.30.29.30">
    <property type="entry name" value="Pleckstrin-homology domain (PH domain)/Phosphotyrosine-binding domain (PTB)"/>
    <property type="match status" value="1"/>
</dbReference>
<dbReference type="PANTHER" id="PTHR10336:SF196">
    <property type="entry name" value="PHOSPHOINOSITIDE PHOSPHOLIPASE C"/>
    <property type="match status" value="1"/>
</dbReference>
<name>A0A067RBL5_ZOONE</name>
<dbReference type="GO" id="GO:0046488">
    <property type="term" value="P:phosphatidylinositol metabolic process"/>
    <property type="evidence" value="ECO:0007669"/>
    <property type="project" value="TreeGrafter"/>
</dbReference>
<proteinExistence type="predicted"/>
<dbReference type="SUPFAM" id="SSF50729">
    <property type="entry name" value="PH domain-like"/>
    <property type="match status" value="1"/>
</dbReference>
<dbReference type="FunFam" id="3.20.20.190:FF:000001">
    <property type="entry name" value="Phosphoinositide phospholipase C"/>
    <property type="match status" value="1"/>
</dbReference>
<feature type="domain" description="C2" evidence="7">
    <location>
        <begin position="581"/>
        <end position="710"/>
    </location>
</feature>
<dbReference type="CDD" id="cd16206">
    <property type="entry name" value="EFh_PRIP"/>
    <property type="match status" value="1"/>
</dbReference>
<dbReference type="EC" id="3.1.4.11" evidence="4"/>
<dbReference type="EMBL" id="KK852564">
    <property type="protein sequence ID" value="KDR21266.1"/>
    <property type="molecule type" value="Genomic_DNA"/>
</dbReference>
<dbReference type="Proteomes" id="UP000027135">
    <property type="component" value="Unassembled WGS sequence"/>
</dbReference>
<evidence type="ECO:0000259" key="8">
    <source>
        <dbReference type="PROSITE" id="PS50008"/>
    </source>
</evidence>
<dbReference type="GO" id="GO:0007214">
    <property type="term" value="P:gamma-aminobutyric acid signaling pathway"/>
    <property type="evidence" value="ECO:0007669"/>
    <property type="project" value="TreeGrafter"/>
</dbReference>
<comment type="catalytic activity">
    <reaction evidence="4">
        <text>a 1,2-diacyl-sn-glycero-3-phospho-(1D-myo-inositol-4,5-bisphosphate) + H2O = 1D-myo-inositol 1,4,5-trisphosphate + a 1,2-diacyl-sn-glycerol + H(+)</text>
        <dbReference type="Rhea" id="RHEA:33179"/>
        <dbReference type="ChEBI" id="CHEBI:15377"/>
        <dbReference type="ChEBI" id="CHEBI:15378"/>
        <dbReference type="ChEBI" id="CHEBI:17815"/>
        <dbReference type="ChEBI" id="CHEBI:58456"/>
        <dbReference type="ChEBI" id="CHEBI:203600"/>
        <dbReference type="EC" id="3.1.4.11"/>
    </reaction>
</comment>
<dbReference type="SMART" id="SM00149">
    <property type="entry name" value="PLCYc"/>
    <property type="match status" value="1"/>
</dbReference>
<evidence type="ECO:0000256" key="3">
    <source>
        <dbReference type="ARBA" id="ARBA00023224"/>
    </source>
</evidence>
<dbReference type="InterPro" id="IPR015359">
    <property type="entry name" value="PLC_EF-hand-like"/>
</dbReference>
<evidence type="ECO:0000313" key="9">
    <source>
        <dbReference type="EMBL" id="KDR21266.1"/>
    </source>
</evidence>
<evidence type="ECO:0000256" key="5">
    <source>
        <dbReference type="SAM" id="MobiDB-lite"/>
    </source>
</evidence>
<dbReference type="FunFam" id="2.30.29.30:FF:000025">
    <property type="entry name" value="Phosphoinositide phospholipase C"/>
    <property type="match status" value="1"/>
</dbReference>
<keyword evidence="10" id="KW-1185">Reference proteome</keyword>
<keyword evidence="4" id="KW-0442">Lipid degradation</keyword>
<dbReference type="GO" id="GO:0004435">
    <property type="term" value="F:phosphatidylinositol-4,5-bisphosphate phospholipase C activity"/>
    <property type="evidence" value="ECO:0007669"/>
    <property type="project" value="UniProtKB-EC"/>
</dbReference>
<dbReference type="GO" id="GO:0032228">
    <property type="term" value="P:regulation of synaptic transmission, GABAergic"/>
    <property type="evidence" value="ECO:0007669"/>
    <property type="project" value="TreeGrafter"/>
</dbReference>
<feature type="domain" description="PH" evidence="6">
    <location>
        <begin position="1"/>
        <end position="109"/>
    </location>
</feature>
<dbReference type="GO" id="GO:0016042">
    <property type="term" value="P:lipid catabolic process"/>
    <property type="evidence" value="ECO:0007669"/>
    <property type="project" value="UniProtKB-KW"/>
</dbReference>
<dbReference type="Pfam" id="PF09279">
    <property type="entry name" value="EF-hand_like"/>
    <property type="match status" value="1"/>
</dbReference>
<dbReference type="Pfam" id="PF16457">
    <property type="entry name" value="PH_12"/>
    <property type="match status" value="1"/>
</dbReference>
<evidence type="ECO:0000313" key="10">
    <source>
        <dbReference type="Proteomes" id="UP000027135"/>
    </source>
</evidence>
<dbReference type="STRING" id="136037.A0A067RBL5"/>